<dbReference type="Gramene" id="HORVU.MOREX.r3.3HG0313710.1">
    <property type="protein sequence ID" value="HORVU.MOREX.r3.3HG0313710.1.CDS1"/>
    <property type="gene ID" value="HORVU.MOREX.r3.3HG0313710"/>
</dbReference>
<accession>A0A8I6Y1E5</accession>
<reference evidence="4" key="1">
    <citation type="journal article" date="2012" name="Nature">
        <title>A physical, genetic and functional sequence assembly of the barley genome.</title>
        <authorList>
            <consortium name="The International Barley Genome Sequencing Consortium"/>
            <person name="Mayer K.F."/>
            <person name="Waugh R."/>
            <person name="Brown J.W."/>
            <person name="Schulman A."/>
            <person name="Langridge P."/>
            <person name="Platzer M."/>
            <person name="Fincher G.B."/>
            <person name="Muehlbauer G.J."/>
            <person name="Sato K."/>
            <person name="Close T.J."/>
            <person name="Wise R.P."/>
            <person name="Stein N."/>
        </authorList>
    </citation>
    <scope>NUCLEOTIDE SEQUENCE [LARGE SCALE GENOMIC DNA]</scope>
    <source>
        <strain evidence="4">cv. Morex</strain>
    </source>
</reference>
<dbReference type="Gramene" id="HORVU.MOREX.r2.3HG0262070.1">
    <property type="protein sequence ID" value="HORVU.MOREX.r2.3HG0262070.1.CDS.1"/>
    <property type="gene ID" value="HORVU.MOREX.r2.3HG0262070"/>
</dbReference>
<dbReference type="Proteomes" id="UP000011116">
    <property type="component" value="Chromosome 3H"/>
</dbReference>
<feature type="transmembrane region" description="Helical" evidence="1">
    <location>
        <begin position="31"/>
        <end position="49"/>
    </location>
</feature>
<feature type="domain" description="DUF4220" evidence="2">
    <location>
        <begin position="68"/>
        <end position="455"/>
    </location>
</feature>
<organism evidence="3 4">
    <name type="scientific">Hordeum vulgare subsp. vulgare</name>
    <name type="common">Domesticated barley</name>
    <dbReference type="NCBI Taxonomy" id="112509"/>
    <lineage>
        <taxon>Eukaryota</taxon>
        <taxon>Viridiplantae</taxon>
        <taxon>Streptophyta</taxon>
        <taxon>Embryophyta</taxon>
        <taxon>Tracheophyta</taxon>
        <taxon>Spermatophyta</taxon>
        <taxon>Magnoliopsida</taxon>
        <taxon>Liliopsida</taxon>
        <taxon>Poales</taxon>
        <taxon>Poaceae</taxon>
        <taxon>BOP clade</taxon>
        <taxon>Pooideae</taxon>
        <taxon>Triticodae</taxon>
        <taxon>Triticeae</taxon>
        <taxon>Hordeinae</taxon>
        <taxon>Hordeum</taxon>
    </lineage>
</organism>
<protein>
    <recommendedName>
        <fullName evidence="2">DUF4220 domain-containing protein</fullName>
    </recommendedName>
</protein>
<feature type="transmembrane region" description="Helical" evidence="1">
    <location>
        <begin position="149"/>
        <end position="166"/>
    </location>
</feature>
<keyword evidence="1" id="KW-1133">Transmembrane helix</keyword>
<dbReference type="EnsemblPlants" id="HORVU.MOREX.r3.3HG0313710.1">
    <property type="protein sequence ID" value="HORVU.MOREX.r3.3HG0313710.1.CDS1"/>
    <property type="gene ID" value="HORVU.MOREX.r3.3HG0313710"/>
</dbReference>
<name>A0A8I6Y1E5_HORVV</name>
<dbReference type="InterPro" id="IPR007658">
    <property type="entry name" value="DUF594"/>
</dbReference>
<keyword evidence="1" id="KW-0812">Transmembrane</keyword>
<sequence>MNTTGWATTVCRNCITLWINEHLNPRNTVEHVELLVIVAAVFMVVLAILSPRRRQSQSTIIRYAVEWAFLLFFPLISYTMGLMKGQIIKHELYPVWALFLAMLFGGTNEMSAQKLNEHQRFKKLYLDYLVLMFYLGAVLLIFVTTGVELPAWTHYVLLALNILLPCKSLERWYAIDLARKPSSKNGIKRLVHYMKHEHQLSTSYCPRTMQGYKYMVLIHKGRTDLGERAVTLEKIWCSNIGVLSSDSPHVCHLKDVCLSFSLFHLAVRRYFGYTCSESKLDKTRDLVLDGLLRTEQGYERAFQVIEAELAFLYDFFFTKYASIMYDYEIWYCALSVMLTFLGIAAGGWSLSVLNMHGSMLDSLLVKTTPRDILVTKIVLVALLIFHCLQIWSYCVSDWAKVSLVCKYATHPSLQGNEHVEKILLFLGSPHSHRWPWYWRNNSYWRNNLGQYSVLDSFSSIYWDRLKPRLPGAKAGKPVELSMEVKRAVAQTIKNSANGHLSNGNTALMRHGMSNELCWACQIDDEFTVTHSILVWHIATSFSEISETIIRPDEKDVYPNKNVATILSKYCTYLVAFEPKLLPGSAVETECTLDELEEDAKATLQGLISPREKYGKLGNVPNVVDAVPGETTSAQLLSKGVKLGKALEIMENQAARWDLLADFWEEMLVYIAPSDNVAAHIELLAEGGEFLTHIWALLMHAGILERPAAAATAVP</sequence>
<evidence type="ECO:0000313" key="3">
    <source>
        <dbReference type="EnsemblPlants" id="HORVU.MOREX.r3.3HG0313710.1.CDS1"/>
    </source>
</evidence>
<feature type="transmembrane region" description="Helical" evidence="1">
    <location>
        <begin position="61"/>
        <end position="81"/>
    </location>
</feature>
<dbReference type="PANTHER" id="PTHR31325">
    <property type="entry name" value="OS01G0798800 PROTEIN-RELATED"/>
    <property type="match status" value="1"/>
</dbReference>
<reference evidence="3" key="2">
    <citation type="submission" date="2020-10" db="EMBL/GenBank/DDBJ databases">
        <authorList>
            <person name="Scholz U."/>
            <person name="Mascher M."/>
            <person name="Fiebig A."/>
        </authorList>
    </citation>
    <scope>NUCLEOTIDE SEQUENCE [LARGE SCALE GENOMIC DNA]</scope>
    <source>
        <strain evidence="3">cv. Morex</strain>
    </source>
</reference>
<reference evidence="3" key="3">
    <citation type="submission" date="2022-01" db="UniProtKB">
        <authorList>
            <consortium name="EnsemblPlants"/>
        </authorList>
    </citation>
    <scope>IDENTIFICATION</scope>
    <source>
        <strain evidence="3">subsp. vulgare</strain>
    </source>
</reference>
<feature type="transmembrane region" description="Helical" evidence="1">
    <location>
        <begin position="373"/>
        <end position="394"/>
    </location>
</feature>
<feature type="transmembrane region" description="Helical" evidence="1">
    <location>
        <begin position="329"/>
        <end position="353"/>
    </location>
</feature>
<evidence type="ECO:0000256" key="1">
    <source>
        <dbReference type="SAM" id="Phobius"/>
    </source>
</evidence>
<feature type="transmembrane region" description="Helical" evidence="1">
    <location>
        <begin position="124"/>
        <end position="143"/>
    </location>
</feature>
<dbReference type="Pfam" id="PF13968">
    <property type="entry name" value="DUF4220"/>
    <property type="match status" value="1"/>
</dbReference>
<dbReference type="AlphaFoldDB" id="A0A8I6Y1E5"/>
<dbReference type="Pfam" id="PF04578">
    <property type="entry name" value="DUF594"/>
    <property type="match status" value="1"/>
</dbReference>
<keyword evidence="1" id="KW-0472">Membrane</keyword>
<proteinExistence type="predicted"/>
<dbReference type="InterPro" id="IPR025315">
    <property type="entry name" value="DUF4220"/>
</dbReference>
<evidence type="ECO:0000259" key="2">
    <source>
        <dbReference type="Pfam" id="PF13968"/>
    </source>
</evidence>
<keyword evidence="4" id="KW-1185">Reference proteome</keyword>
<evidence type="ECO:0000313" key="4">
    <source>
        <dbReference type="Proteomes" id="UP000011116"/>
    </source>
</evidence>
<feature type="transmembrane region" description="Helical" evidence="1">
    <location>
        <begin position="93"/>
        <end position="112"/>
    </location>
</feature>